<keyword evidence="5" id="KW-0378">Hydrolase</keyword>
<evidence type="ECO:0000256" key="5">
    <source>
        <dbReference type="ARBA" id="ARBA00022801"/>
    </source>
</evidence>
<dbReference type="InterPro" id="IPR009003">
    <property type="entry name" value="Peptidase_S1_PA"/>
</dbReference>
<accession>A0ABN9PKD1</accession>
<keyword evidence="3" id="KW-0645">Protease</keyword>
<evidence type="ECO:0000256" key="3">
    <source>
        <dbReference type="ARBA" id="ARBA00022670"/>
    </source>
</evidence>
<evidence type="ECO:0000256" key="1">
    <source>
        <dbReference type="ARBA" id="ARBA00010491"/>
    </source>
</evidence>
<dbReference type="PANTHER" id="PTHR38469">
    <property type="entry name" value="PERIPLASMIC PEPTIDASE SUBFAMILY S1B"/>
    <property type="match status" value="1"/>
</dbReference>
<proteinExistence type="inferred from homology"/>
<reference evidence="7" key="1">
    <citation type="submission" date="2023-10" db="EMBL/GenBank/DDBJ databases">
        <authorList>
            <person name="Chen Y."/>
            <person name="Shah S."/>
            <person name="Dougan E. K."/>
            <person name="Thang M."/>
            <person name="Chan C."/>
        </authorList>
    </citation>
    <scope>NUCLEOTIDE SEQUENCE [LARGE SCALE GENOMIC DNA]</scope>
</reference>
<comment type="caution">
    <text evidence="7">The sequence shown here is derived from an EMBL/GenBank/DDBJ whole genome shotgun (WGS) entry which is preliminary data.</text>
</comment>
<protein>
    <recommendedName>
        <fullName evidence="9">Serine protease</fullName>
    </recommendedName>
</protein>
<feature type="chain" id="PRO_5046811677" description="Serine protease" evidence="6">
    <location>
        <begin position="23"/>
        <end position="728"/>
    </location>
</feature>
<dbReference type="Proteomes" id="UP001189429">
    <property type="component" value="Unassembled WGS sequence"/>
</dbReference>
<feature type="non-terminal residue" evidence="7">
    <location>
        <position position="1"/>
    </location>
</feature>
<keyword evidence="4 6" id="KW-0732">Signal</keyword>
<evidence type="ECO:0000256" key="4">
    <source>
        <dbReference type="ARBA" id="ARBA00022729"/>
    </source>
</evidence>
<sequence length="728" mass="78833">DRRPAAGALAGLALLAARRAAASGVQRRGVATMAASREQRFRTWPITEAKALEPLLQEMGLRVPAEDIDGTGAGASGRALSDTLVSVGPSGRGGTGSFISAEGLIVTNHHVALDAVRQASTAEHDHVTNGFVARSREEELAGPDYEVWITRSCEDVSPTMLEVLESEKDPLKRANRMRDKKEELAKERESTLGSTALRCEVKEMFADKSYVLFTFERLKDVRIVYVPPMSLGNFGGDTDNFEWPRHSADFTLLRAYCGPSGESAEPSPDNVPYRPSKYLRACSKGVSPGDFVFLLGFPGHTMRYAPSSRLAYSDEVAVPELIEDFSRKIKLIELHASEPRAVALKLLSTKKGLLNELKRSRGKRVMMRKLRLLDERRAEEAALCAAAPAAEAALRELEGVYGELRAIAPRSAALDKLRGIYGGSGLLYAGHVLAEAAAEAGKPESEREQAYRERNRPYTKKMLVKKLGDLHRPIEVPLVQDAVAAARDVGLPFVGDAIGDVEKAVAASKLPSLSAAEVEALLAGEASAGIGEDPFVKAATAALDEQVAIRDQTKALISKRDKILAQLLDLQKETSEETLYPDANSTLRISAGHVEGYKAADAVEHHPITTLAGLVDKHMEAKVSGDGNGEFDCPERLVEVCGGSPEVSRTPVNCCYSTDTVGGNSGSPVLNAQGEFVAINFDRQRLGLMNEFKWSHSYSRSIGVDVRYILWLVGTYDSAPHLVKEMTG</sequence>
<evidence type="ECO:0000256" key="2">
    <source>
        <dbReference type="ARBA" id="ARBA00022438"/>
    </source>
</evidence>
<dbReference type="SUPFAM" id="SSF50494">
    <property type="entry name" value="Trypsin-like serine proteases"/>
    <property type="match status" value="1"/>
</dbReference>
<evidence type="ECO:0000313" key="8">
    <source>
        <dbReference type="Proteomes" id="UP001189429"/>
    </source>
</evidence>
<dbReference type="EMBL" id="CAUYUJ010000895">
    <property type="protein sequence ID" value="CAK0793083.1"/>
    <property type="molecule type" value="Genomic_DNA"/>
</dbReference>
<dbReference type="Pfam" id="PF10459">
    <property type="entry name" value="Peptidase_S46"/>
    <property type="match status" value="1"/>
</dbReference>
<organism evidence="7 8">
    <name type="scientific">Prorocentrum cordatum</name>
    <dbReference type="NCBI Taxonomy" id="2364126"/>
    <lineage>
        <taxon>Eukaryota</taxon>
        <taxon>Sar</taxon>
        <taxon>Alveolata</taxon>
        <taxon>Dinophyceae</taxon>
        <taxon>Prorocentrales</taxon>
        <taxon>Prorocentraceae</taxon>
        <taxon>Prorocentrum</taxon>
    </lineage>
</organism>
<evidence type="ECO:0000256" key="6">
    <source>
        <dbReference type="SAM" id="SignalP"/>
    </source>
</evidence>
<dbReference type="InterPro" id="IPR019500">
    <property type="entry name" value="Pep_S46"/>
</dbReference>
<feature type="signal peptide" evidence="6">
    <location>
        <begin position="1"/>
        <end position="22"/>
    </location>
</feature>
<dbReference type="Gene3D" id="2.40.10.10">
    <property type="entry name" value="Trypsin-like serine proteases"/>
    <property type="match status" value="1"/>
</dbReference>
<keyword evidence="2" id="KW-0031">Aminopeptidase</keyword>
<comment type="similarity">
    <text evidence="1">Belongs to the peptidase S46 family.</text>
</comment>
<evidence type="ECO:0008006" key="9">
    <source>
        <dbReference type="Google" id="ProtNLM"/>
    </source>
</evidence>
<dbReference type="InterPro" id="IPR043504">
    <property type="entry name" value="Peptidase_S1_PA_chymotrypsin"/>
</dbReference>
<dbReference type="PANTHER" id="PTHR38469:SF1">
    <property type="entry name" value="PERIPLASMIC PEPTIDASE SUBFAMILY S1B"/>
    <property type="match status" value="1"/>
</dbReference>
<evidence type="ECO:0000313" key="7">
    <source>
        <dbReference type="EMBL" id="CAK0793083.1"/>
    </source>
</evidence>
<gene>
    <name evidence="7" type="ORF">PCOR1329_LOCUS3496</name>
</gene>
<name>A0ABN9PKD1_9DINO</name>
<keyword evidence="8" id="KW-1185">Reference proteome</keyword>